<dbReference type="Proteomes" id="UP000235371">
    <property type="component" value="Unassembled WGS sequence"/>
</dbReference>
<gene>
    <name evidence="2" type="ORF">K444DRAFT_406738</name>
</gene>
<dbReference type="STRING" id="1095630.A0A2J6T9C6"/>
<reference evidence="2 3" key="1">
    <citation type="submission" date="2016-04" db="EMBL/GenBank/DDBJ databases">
        <title>A degradative enzymes factory behind the ericoid mycorrhizal symbiosis.</title>
        <authorList>
            <consortium name="DOE Joint Genome Institute"/>
            <person name="Martino E."/>
            <person name="Morin E."/>
            <person name="Grelet G."/>
            <person name="Kuo A."/>
            <person name="Kohler A."/>
            <person name="Daghino S."/>
            <person name="Barry K."/>
            <person name="Choi C."/>
            <person name="Cichocki N."/>
            <person name="Clum A."/>
            <person name="Copeland A."/>
            <person name="Hainaut M."/>
            <person name="Haridas S."/>
            <person name="Labutti K."/>
            <person name="Lindquist E."/>
            <person name="Lipzen A."/>
            <person name="Khouja H.-R."/>
            <person name="Murat C."/>
            <person name="Ohm R."/>
            <person name="Olson A."/>
            <person name="Spatafora J."/>
            <person name="Veneault-Fourrey C."/>
            <person name="Henrissat B."/>
            <person name="Grigoriev I."/>
            <person name="Martin F."/>
            <person name="Perotto S."/>
        </authorList>
    </citation>
    <scope>NUCLEOTIDE SEQUENCE [LARGE SCALE GENOMIC DNA]</scope>
    <source>
        <strain evidence="2 3">E</strain>
    </source>
</reference>
<organism evidence="2 3">
    <name type="scientific">Hyaloscypha bicolor E</name>
    <dbReference type="NCBI Taxonomy" id="1095630"/>
    <lineage>
        <taxon>Eukaryota</taxon>
        <taxon>Fungi</taxon>
        <taxon>Dikarya</taxon>
        <taxon>Ascomycota</taxon>
        <taxon>Pezizomycotina</taxon>
        <taxon>Leotiomycetes</taxon>
        <taxon>Helotiales</taxon>
        <taxon>Hyaloscyphaceae</taxon>
        <taxon>Hyaloscypha</taxon>
        <taxon>Hyaloscypha bicolor</taxon>
    </lineage>
</organism>
<dbReference type="PANTHER" id="PTHR24148:SF79">
    <property type="entry name" value="HETEROKARYON INCOMPATIBILITY DOMAIN-CONTAINING PROTEIN"/>
    <property type="match status" value="1"/>
</dbReference>
<feature type="domain" description="Heterokaryon incompatibility" evidence="1">
    <location>
        <begin position="3"/>
        <end position="90"/>
    </location>
</feature>
<sequence length="124" mass="14850">MGQTDVPERSHQLGLMAKIYNQAERVFILLGESADKSGSAIEWLHQIDDPDFRYELPYKHSEERIIRPETQMLESLFSRPWFNRIWVLQEGNSFKDRHRILRRKVHCLGCLQKLQRIQRFREVG</sequence>
<keyword evidence="3" id="KW-1185">Reference proteome</keyword>
<dbReference type="PANTHER" id="PTHR24148">
    <property type="entry name" value="ANKYRIN REPEAT DOMAIN-CONTAINING PROTEIN 39 HOMOLOG-RELATED"/>
    <property type="match status" value="1"/>
</dbReference>
<proteinExistence type="predicted"/>
<dbReference type="InterPro" id="IPR052895">
    <property type="entry name" value="HetReg/Transcr_Mod"/>
</dbReference>
<dbReference type="EMBL" id="KZ613813">
    <property type="protein sequence ID" value="PMD59616.1"/>
    <property type="molecule type" value="Genomic_DNA"/>
</dbReference>
<evidence type="ECO:0000313" key="2">
    <source>
        <dbReference type="EMBL" id="PMD59616.1"/>
    </source>
</evidence>
<dbReference type="InterPro" id="IPR010730">
    <property type="entry name" value="HET"/>
</dbReference>
<accession>A0A2J6T9C6</accession>
<dbReference type="InParanoid" id="A0A2J6T9C6"/>
<evidence type="ECO:0000313" key="3">
    <source>
        <dbReference type="Proteomes" id="UP000235371"/>
    </source>
</evidence>
<dbReference type="AlphaFoldDB" id="A0A2J6T9C6"/>
<name>A0A2J6T9C6_9HELO</name>
<dbReference type="Pfam" id="PF06985">
    <property type="entry name" value="HET"/>
    <property type="match status" value="1"/>
</dbReference>
<dbReference type="RefSeq" id="XP_024736520.1">
    <property type="nucleotide sequence ID" value="XM_024872567.1"/>
</dbReference>
<protein>
    <recommendedName>
        <fullName evidence="1">Heterokaryon incompatibility domain-containing protein</fullName>
    </recommendedName>
</protein>
<dbReference type="OrthoDB" id="194358at2759"/>
<dbReference type="GeneID" id="36580647"/>
<evidence type="ECO:0000259" key="1">
    <source>
        <dbReference type="Pfam" id="PF06985"/>
    </source>
</evidence>